<evidence type="ECO:0000256" key="1">
    <source>
        <dbReference type="SAM" id="Phobius"/>
    </source>
</evidence>
<dbReference type="RefSeq" id="WP_146950017.1">
    <property type="nucleotide sequence ID" value="NZ_VOQF01000012.1"/>
</dbReference>
<dbReference type="PANTHER" id="PTHR43358:SF4">
    <property type="entry name" value="ALPHA_BETA HYDROLASE FOLD-1 DOMAIN-CONTAINING PROTEIN"/>
    <property type="match status" value="1"/>
</dbReference>
<dbReference type="GO" id="GO:0016787">
    <property type="term" value="F:hydrolase activity"/>
    <property type="evidence" value="ECO:0007669"/>
    <property type="project" value="UniProtKB-KW"/>
</dbReference>
<comment type="caution">
    <text evidence="3">The sequence shown here is derived from an EMBL/GenBank/DDBJ whole genome shotgun (WGS) entry which is preliminary data.</text>
</comment>
<dbReference type="Gene3D" id="3.40.50.1820">
    <property type="entry name" value="alpha/beta hydrolase"/>
    <property type="match status" value="1"/>
</dbReference>
<organism evidence="3 4">
    <name type="scientific">Metabacillus litoralis</name>
    <dbReference type="NCBI Taxonomy" id="152268"/>
    <lineage>
        <taxon>Bacteria</taxon>
        <taxon>Bacillati</taxon>
        <taxon>Bacillota</taxon>
        <taxon>Bacilli</taxon>
        <taxon>Bacillales</taxon>
        <taxon>Bacillaceae</taxon>
        <taxon>Metabacillus</taxon>
    </lineage>
</organism>
<evidence type="ECO:0000313" key="3">
    <source>
        <dbReference type="EMBL" id="TXC89351.1"/>
    </source>
</evidence>
<keyword evidence="1" id="KW-0812">Transmembrane</keyword>
<keyword evidence="3" id="KW-0378">Hydrolase</keyword>
<dbReference type="InterPro" id="IPR029058">
    <property type="entry name" value="AB_hydrolase_fold"/>
</dbReference>
<dbReference type="PANTHER" id="PTHR43358">
    <property type="entry name" value="ALPHA/BETA-HYDROLASE"/>
    <property type="match status" value="1"/>
</dbReference>
<keyword evidence="1" id="KW-1133">Transmembrane helix</keyword>
<name>A0A5C6VXP1_9BACI</name>
<dbReference type="Pfam" id="PF12146">
    <property type="entry name" value="Hydrolase_4"/>
    <property type="match status" value="2"/>
</dbReference>
<dbReference type="AlphaFoldDB" id="A0A5C6VXP1"/>
<reference evidence="3 4" key="1">
    <citation type="journal article" date="2005" name="Int. J. Syst. Evol. Microbiol.">
        <title>Bacillus litoralis sp. nov., isolated from a tidal flat of the Yellow Sea in Korea.</title>
        <authorList>
            <person name="Yoon J.H."/>
            <person name="Oh T.K."/>
        </authorList>
    </citation>
    <scope>NUCLEOTIDE SEQUENCE [LARGE SCALE GENOMIC DNA]</scope>
    <source>
        <strain evidence="3 4">SW-211</strain>
    </source>
</reference>
<feature type="domain" description="Serine aminopeptidase S33" evidence="2">
    <location>
        <begin position="240"/>
        <end position="301"/>
    </location>
</feature>
<dbReference type="InterPro" id="IPR022742">
    <property type="entry name" value="Hydrolase_4"/>
</dbReference>
<evidence type="ECO:0000259" key="2">
    <source>
        <dbReference type="Pfam" id="PF12146"/>
    </source>
</evidence>
<feature type="transmembrane region" description="Helical" evidence="1">
    <location>
        <begin position="7"/>
        <end position="30"/>
    </location>
</feature>
<accession>A0A5C6VXP1</accession>
<dbReference type="Proteomes" id="UP000321363">
    <property type="component" value="Unassembled WGS sequence"/>
</dbReference>
<dbReference type="InterPro" id="IPR052920">
    <property type="entry name" value="DNA-binding_regulatory"/>
</dbReference>
<dbReference type="SUPFAM" id="SSF53474">
    <property type="entry name" value="alpha/beta-Hydrolases"/>
    <property type="match status" value="1"/>
</dbReference>
<evidence type="ECO:0000313" key="4">
    <source>
        <dbReference type="Proteomes" id="UP000321363"/>
    </source>
</evidence>
<keyword evidence="1" id="KW-0472">Membrane</keyword>
<keyword evidence="4" id="KW-1185">Reference proteome</keyword>
<dbReference type="EMBL" id="VOQF01000012">
    <property type="protein sequence ID" value="TXC89351.1"/>
    <property type="molecule type" value="Genomic_DNA"/>
</dbReference>
<gene>
    <name evidence="3" type="ORF">FS935_17925</name>
</gene>
<feature type="domain" description="Serine aminopeptidase S33" evidence="2">
    <location>
        <begin position="106"/>
        <end position="217"/>
    </location>
</feature>
<proteinExistence type="predicted"/>
<protein>
    <submittedName>
        <fullName evidence="3">Alpha/beta hydrolase</fullName>
    </submittedName>
</protein>
<dbReference type="OrthoDB" id="9776685at2"/>
<sequence length="326" mass="36570">MKKRKRIIWVVSGLTLLVLIFLVGAGNYFYNVAVNRSQESIQLHGGSEDRAETVSTTVEEEQQQQERLAEIMEWTEKQTFETIEMESGDGLSLKADYLANEKPNGKAVILAHGYKGNSEQMPGVTMFYYEQGFDILKPDARGHGESEGDYIGYGWHDRKDYEQWIKLLINEKGKSQILLHGFSMGAATVLMTSGEDLPQEVKGVIADSGYTSVKEELSHQLKYLYNLPAFPLMEITSVVTKVRAGYTFTEASALEQVKKNDLPLLLIHGDQDDLVPTAMANELYAAAKSEKDLWIVPGAGHTEAYTVDEMKYQQMLKSFFETAGIE</sequence>